<evidence type="ECO:0000313" key="5">
    <source>
        <dbReference type="Proteomes" id="UP000615026"/>
    </source>
</evidence>
<feature type="domain" description="Tail sheath protein subtilisin-like" evidence="2">
    <location>
        <begin position="81"/>
        <end position="176"/>
    </location>
</feature>
<dbReference type="Proteomes" id="UP000615026">
    <property type="component" value="Unassembled WGS sequence"/>
</dbReference>
<dbReference type="AlphaFoldDB" id="A0A928ZWJ4"/>
<feature type="domain" description="Tail sheath protein C-terminal" evidence="3">
    <location>
        <begin position="180"/>
        <end position="285"/>
    </location>
</feature>
<dbReference type="PANTHER" id="PTHR35861">
    <property type="match status" value="1"/>
</dbReference>
<dbReference type="Pfam" id="PF17482">
    <property type="entry name" value="Phage_sheath_1C"/>
    <property type="match status" value="1"/>
</dbReference>
<dbReference type="InterPro" id="IPR020287">
    <property type="entry name" value="Tail_sheath_C"/>
</dbReference>
<accession>A0A928ZWJ4</accession>
<reference evidence="4" key="1">
    <citation type="submission" date="2020-10" db="EMBL/GenBank/DDBJ databases">
        <authorList>
            <person name="Castelo-Branco R."/>
            <person name="Eusebio N."/>
            <person name="Adriana R."/>
            <person name="Vieira A."/>
            <person name="Brugerolle De Fraissinette N."/>
            <person name="Rezende De Castro R."/>
            <person name="Schneider M.P."/>
            <person name="Vasconcelos V."/>
            <person name="Leao P.N."/>
        </authorList>
    </citation>
    <scope>NUCLEOTIDE SEQUENCE</scope>
    <source>
        <strain evidence="4">LEGE 11479</strain>
    </source>
</reference>
<evidence type="ECO:0000259" key="3">
    <source>
        <dbReference type="Pfam" id="PF17482"/>
    </source>
</evidence>
<comment type="similarity">
    <text evidence="1">Belongs to the myoviridae tail sheath protein family.</text>
</comment>
<dbReference type="InterPro" id="IPR052042">
    <property type="entry name" value="Tail_sheath_structural"/>
</dbReference>
<dbReference type="EMBL" id="JADEXP010000200">
    <property type="protein sequence ID" value="MBE9068773.1"/>
    <property type="molecule type" value="Genomic_DNA"/>
</dbReference>
<evidence type="ECO:0000256" key="1">
    <source>
        <dbReference type="ARBA" id="ARBA00008005"/>
    </source>
</evidence>
<comment type="caution">
    <text evidence="4">The sequence shown here is derived from an EMBL/GenBank/DDBJ whole genome shotgun (WGS) entry which is preliminary data.</text>
</comment>
<gene>
    <name evidence="4" type="ORF">IQ260_19185</name>
</gene>
<dbReference type="RefSeq" id="WP_193994707.1">
    <property type="nucleotide sequence ID" value="NZ_JADEXP010000200.1"/>
</dbReference>
<name>A0A928ZWJ4_LEPEC</name>
<proteinExistence type="inferred from homology"/>
<evidence type="ECO:0000313" key="4">
    <source>
        <dbReference type="EMBL" id="MBE9068773.1"/>
    </source>
</evidence>
<sequence>MVACPDLMLVYQRELMGLPEVHGIMETMLQSCETSAPGPAYRMAVLDPPPVKPRKSAMPVKPAQQTPQDVESWLMDHFGRRSQFGALYYPWIQVPNPKDSGKPIAVPPCGHMMGLWCRTDESRGIHKAPANDVPRGVVGLAYETNFREQELLNPKGINCIRRFRNRGTLVWGARTLAQLDDTDWRYVSVRRLMSYIAKSIEEGTQWAVFEPNDEDLWARVTRTVRNFLERIWRQGALFGSTPEEAFYVKCDRELNTPETMKLGMLFIEIGVCPVRPAEFVIFRIRQWDPSQDEA</sequence>
<dbReference type="Pfam" id="PF04984">
    <property type="entry name" value="Phage_sheath_1"/>
    <property type="match status" value="1"/>
</dbReference>
<dbReference type="InterPro" id="IPR035089">
    <property type="entry name" value="Phage_sheath_subtilisin"/>
</dbReference>
<evidence type="ECO:0000259" key="2">
    <source>
        <dbReference type="Pfam" id="PF04984"/>
    </source>
</evidence>
<keyword evidence="5" id="KW-1185">Reference proteome</keyword>
<protein>
    <submittedName>
        <fullName evidence="4">Phage tail sheath family protein</fullName>
    </submittedName>
</protein>
<organism evidence="4 5">
    <name type="scientific">Leptolyngbya cf. ectocarpi LEGE 11479</name>
    <dbReference type="NCBI Taxonomy" id="1828722"/>
    <lineage>
        <taxon>Bacteria</taxon>
        <taxon>Bacillati</taxon>
        <taxon>Cyanobacteriota</taxon>
        <taxon>Cyanophyceae</taxon>
        <taxon>Leptolyngbyales</taxon>
        <taxon>Leptolyngbyaceae</taxon>
        <taxon>Leptolyngbya group</taxon>
        <taxon>Leptolyngbya</taxon>
    </lineage>
</organism>
<dbReference type="Gene3D" id="3.40.50.11780">
    <property type="match status" value="1"/>
</dbReference>
<dbReference type="PANTHER" id="PTHR35861:SF1">
    <property type="entry name" value="PHAGE TAIL SHEATH PROTEIN"/>
    <property type="match status" value="1"/>
</dbReference>